<feature type="coiled-coil region" evidence="1">
    <location>
        <begin position="91"/>
        <end position="118"/>
    </location>
</feature>
<evidence type="ECO:0000313" key="2">
    <source>
        <dbReference type="EMBL" id="CAD8100236.1"/>
    </source>
</evidence>
<dbReference type="EMBL" id="CAJJDN010000073">
    <property type="protein sequence ID" value="CAD8100236.1"/>
    <property type="molecule type" value="Genomic_DNA"/>
</dbReference>
<comment type="caution">
    <text evidence="2">The sequence shown here is derived from an EMBL/GenBank/DDBJ whole genome shotgun (WGS) entry which is preliminary data.</text>
</comment>
<proteinExistence type="predicted"/>
<gene>
    <name evidence="2" type="ORF">PSON_ATCC_30995.1.T0730145</name>
</gene>
<feature type="coiled-coil region" evidence="1">
    <location>
        <begin position="12"/>
        <end position="65"/>
    </location>
</feature>
<protein>
    <submittedName>
        <fullName evidence="2">Uncharacterized protein</fullName>
    </submittedName>
</protein>
<dbReference type="Proteomes" id="UP000692954">
    <property type="component" value="Unassembled WGS sequence"/>
</dbReference>
<evidence type="ECO:0000313" key="3">
    <source>
        <dbReference type="Proteomes" id="UP000692954"/>
    </source>
</evidence>
<sequence>MSRDTVMLKMNLELLNEKEKKQLNLIEKYAKNQRQTTKKQKEQYVKELDKQLVKLIQNLTIKENTLKIIMRQKRRGKSDSQIRMIRIYNIMMKIQKDIQQLIRRIQEKNRSIQIKRDEDLGREKKEEEERITLKQIIYIFQYLNMVY</sequence>
<keyword evidence="1" id="KW-0175">Coiled coil</keyword>
<accession>A0A8S1PAR9</accession>
<reference evidence="2" key="1">
    <citation type="submission" date="2021-01" db="EMBL/GenBank/DDBJ databases">
        <authorList>
            <consortium name="Genoscope - CEA"/>
            <person name="William W."/>
        </authorList>
    </citation>
    <scope>NUCLEOTIDE SEQUENCE</scope>
</reference>
<name>A0A8S1PAR9_9CILI</name>
<organism evidence="2 3">
    <name type="scientific">Paramecium sonneborni</name>
    <dbReference type="NCBI Taxonomy" id="65129"/>
    <lineage>
        <taxon>Eukaryota</taxon>
        <taxon>Sar</taxon>
        <taxon>Alveolata</taxon>
        <taxon>Ciliophora</taxon>
        <taxon>Intramacronucleata</taxon>
        <taxon>Oligohymenophorea</taxon>
        <taxon>Peniculida</taxon>
        <taxon>Parameciidae</taxon>
        <taxon>Paramecium</taxon>
    </lineage>
</organism>
<dbReference type="AlphaFoldDB" id="A0A8S1PAR9"/>
<evidence type="ECO:0000256" key="1">
    <source>
        <dbReference type="SAM" id="Coils"/>
    </source>
</evidence>
<keyword evidence="3" id="KW-1185">Reference proteome</keyword>